<evidence type="ECO:0000313" key="2">
    <source>
        <dbReference type="Proteomes" id="UP000031668"/>
    </source>
</evidence>
<sequence length="116" mass="13108">MSIKSLLLADNETSLLKMCSHPSYSRTDMRLKRVQVCLPLCSQKNKELFLAKTCITSYLKPENYHLALQKMVEGIEKVKVNLGSFCVCSSSMNETSVGKFLITAPYLLKSNILRSR</sequence>
<keyword evidence="2" id="KW-1185">Reference proteome</keyword>
<gene>
    <name evidence="1" type="ORF">RF11_00013</name>
</gene>
<protein>
    <submittedName>
        <fullName evidence="1">Uncharacterized protein</fullName>
    </submittedName>
</protein>
<dbReference type="EMBL" id="JWZT01000567">
    <property type="protein sequence ID" value="KII74029.1"/>
    <property type="molecule type" value="Genomic_DNA"/>
</dbReference>
<proteinExistence type="predicted"/>
<dbReference type="Proteomes" id="UP000031668">
    <property type="component" value="Unassembled WGS sequence"/>
</dbReference>
<organism evidence="1 2">
    <name type="scientific">Thelohanellus kitauei</name>
    <name type="common">Myxosporean</name>
    <dbReference type="NCBI Taxonomy" id="669202"/>
    <lineage>
        <taxon>Eukaryota</taxon>
        <taxon>Metazoa</taxon>
        <taxon>Cnidaria</taxon>
        <taxon>Myxozoa</taxon>
        <taxon>Myxosporea</taxon>
        <taxon>Bivalvulida</taxon>
        <taxon>Platysporina</taxon>
        <taxon>Myxobolidae</taxon>
        <taxon>Thelohanellus</taxon>
    </lineage>
</organism>
<comment type="caution">
    <text evidence="1">The sequence shown here is derived from an EMBL/GenBank/DDBJ whole genome shotgun (WGS) entry which is preliminary data.</text>
</comment>
<name>A0A0C2J893_THEKT</name>
<evidence type="ECO:0000313" key="1">
    <source>
        <dbReference type="EMBL" id="KII74029.1"/>
    </source>
</evidence>
<reference evidence="1 2" key="1">
    <citation type="journal article" date="2014" name="Genome Biol. Evol.">
        <title>The genome of the myxosporean Thelohanellus kitauei shows adaptations to nutrient acquisition within its fish host.</title>
        <authorList>
            <person name="Yang Y."/>
            <person name="Xiong J."/>
            <person name="Zhou Z."/>
            <person name="Huo F."/>
            <person name="Miao W."/>
            <person name="Ran C."/>
            <person name="Liu Y."/>
            <person name="Zhang J."/>
            <person name="Feng J."/>
            <person name="Wang M."/>
            <person name="Wang M."/>
            <person name="Wang L."/>
            <person name="Yao B."/>
        </authorList>
    </citation>
    <scope>NUCLEOTIDE SEQUENCE [LARGE SCALE GENOMIC DNA]</scope>
    <source>
        <strain evidence="1">Wuqing</strain>
    </source>
</reference>
<dbReference type="AlphaFoldDB" id="A0A0C2J893"/>
<accession>A0A0C2J893</accession>